<reference evidence="1 2" key="1">
    <citation type="submission" date="2016-04" db="EMBL/GenBank/DDBJ databases">
        <title>High quality genome of the nematocidal Bacillus thuringiensis MYBT18246.</title>
        <authorList>
            <person name="Hollensteiner J."/>
            <person name="Poehlein A."/>
            <person name="Sproeer C."/>
            <person name="Bunk B."/>
            <person name="Rosenstiel P."/>
            <person name="Schulenburg H."/>
            <person name="Liesegang H."/>
        </authorList>
    </citation>
    <scope>NUCLEOTIDE SEQUENCE [LARGE SCALE GENOMIC DNA]</scope>
    <source>
        <strain evidence="1 2">MYBT18246</strain>
    </source>
</reference>
<dbReference type="EMBL" id="CP015350">
    <property type="protein sequence ID" value="ANS45849.1"/>
    <property type="molecule type" value="Genomic_DNA"/>
</dbReference>
<dbReference type="Proteomes" id="UP000092743">
    <property type="component" value="Chromosome"/>
</dbReference>
<accession>A0A9W3S6W2</accession>
<organism evidence="1 2">
    <name type="scientific">Bacillus thuringiensis</name>
    <dbReference type="NCBI Taxonomy" id="1428"/>
    <lineage>
        <taxon>Bacteria</taxon>
        <taxon>Bacillati</taxon>
        <taxon>Bacillota</taxon>
        <taxon>Bacilli</taxon>
        <taxon>Bacillales</taxon>
        <taxon>Bacillaceae</taxon>
        <taxon>Bacillus</taxon>
        <taxon>Bacillus cereus group</taxon>
    </lineage>
</organism>
<name>A0A9W3S6W2_BACTU</name>
<dbReference type="Pfam" id="PF13384">
    <property type="entry name" value="HTH_23"/>
    <property type="match status" value="1"/>
</dbReference>
<evidence type="ECO:0008006" key="3">
    <source>
        <dbReference type="Google" id="ProtNLM"/>
    </source>
</evidence>
<sequence length="194" mass="22401">MTIFVLLSNVFKINLRKNLIKKRGDDIVSGKQSKYKLAFKDFLEGVKYKDIANKYSVSVSTVKSWRSRYWEDMINEKGLKNVSEKVAKLQKSREKTLRNKIRDGLYEQLGTNGIIHAHFMDLVEDYMSFWDIKNKLIADVKDRGVSVLGANGFMKKNDSINELNKTNTQMLKILNELGLKVVSEEVDEDDDIDL</sequence>
<proteinExistence type="predicted"/>
<evidence type="ECO:0000313" key="1">
    <source>
        <dbReference type="EMBL" id="ANS45849.1"/>
    </source>
</evidence>
<gene>
    <name evidence="1" type="ORF">BT246_04110</name>
</gene>
<dbReference type="AlphaFoldDB" id="A0A9W3S6W2"/>
<evidence type="ECO:0000313" key="2">
    <source>
        <dbReference type="Proteomes" id="UP000092743"/>
    </source>
</evidence>
<dbReference type="Pfam" id="PF05119">
    <property type="entry name" value="Terminase_4"/>
    <property type="match status" value="1"/>
</dbReference>
<dbReference type="InterPro" id="IPR006448">
    <property type="entry name" value="Phage_term_ssu_P27"/>
</dbReference>
<protein>
    <recommendedName>
        <fullName evidence="3">RNA polymerase subunit sigma-70</fullName>
    </recommendedName>
</protein>